<proteinExistence type="evidence at transcript level"/>
<feature type="non-terminal residue" evidence="2">
    <location>
        <position position="64"/>
    </location>
</feature>
<feature type="non-terminal residue" evidence="2">
    <location>
        <position position="1"/>
    </location>
</feature>
<feature type="compositionally biased region" description="Low complexity" evidence="1">
    <location>
        <begin position="45"/>
        <end position="58"/>
    </location>
</feature>
<accession>D0ED27</accession>
<dbReference type="EMBL" id="GQ470773">
    <property type="protein sequence ID" value="ACX49574.1"/>
    <property type="molecule type" value="mRNA"/>
</dbReference>
<name>D0ED27_BLUHO</name>
<evidence type="ECO:0000313" key="2">
    <source>
        <dbReference type="EMBL" id="ACX49574.1"/>
    </source>
</evidence>
<evidence type="ECO:0000256" key="1">
    <source>
        <dbReference type="SAM" id="MobiDB-lite"/>
    </source>
</evidence>
<protein>
    <submittedName>
        <fullName evidence="2">Putative virulence effector</fullName>
    </submittedName>
</protein>
<sequence>IAQYMATVVKNELRQKAVPKVMAVPQPAANASKKTPQRQMLTNNSSSASAATTRGASSHFALHG</sequence>
<feature type="compositionally biased region" description="Polar residues" evidence="1">
    <location>
        <begin position="32"/>
        <end position="44"/>
    </location>
</feature>
<organism evidence="2">
    <name type="scientific">Blumeria hordei</name>
    <name type="common">Barley powdery mildew</name>
    <name type="synonym">Blumeria graminis f. sp. hordei</name>
    <dbReference type="NCBI Taxonomy" id="2867405"/>
    <lineage>
        <taxon>Eukaryota</taxon>
        <taxon>Fungi</taxon>
        <taxon>Dikarya</taxon>
        <taxon>Ascomycota</taxon>
        <taxon>Pezizomycotina</taxon>
        <taxon>Leotiomycetes</taxon>
        <taxon>Erysiphales</taxon>
        <taxon>Erysiphaceae</taxon>
        <taxon>Blumeria</taxon>
    </lineage>
</organism>
<feature type="region of interest" description="Disordered" evidence="1">
    <location>
        <begin position="24"/>
        <end position="64"/>
    </location>
</feature>
<dbReference type="AlphaFoldDB" id="D0ED27"/>
<reference evidence="2" key="1">
    <citation type="journal article" date="2009" name="PLoS ONE">
        <title>Coevolution between a Family of Parasite Virulence Effectors and a Class of LINE-1 Retrotransposons.</title>
        <authorList>
            <person name="Sacristan S."/>
            <person name="Vigouroux M."/>
            <person name="Pedersen C."/>
            <person name="Skamnioti P."/>
            <person name="Thordal-Christensen H."/>
            <person name="Micali C."/>
            <person name="Brown J.K."/>
            <person name="Ridout C.J."/>
        </authorList>
    </citation>
    <scope>NUCLEOTIDE SEQUENCE</scope>
    <source>
        <strain evidence="2">CC148</strain>
    </source>
</reference>